<evidence type="ECO:0000313" key="3">
    <source>
        <dbReference type="Proteomes" id="UP000583929"/>
    </source>
</evidence>
<keyword evidence="3" id="KW-1185">Reference proteome</keyword>
<keyword evidence="1" id="KW-1133">Transmembrane helix</keyword>
<comment type="caution">
    <text evidence="2">The sequence shown here is derived from an EMBL/GenBank/DDBJ whole genome shotgun (WGS) entry which is preliminary data.</text>
</comment>
<sequence>MAGSTVHLFSIRINFSALWQPISALQPYKDGKVGLLAPKLFIALNLGGLALSVWNVILALKWCYTIRPEIDCMESVIALMQFMQSMQLQREEALVTM</sequence>
<feature type="non-terminal residue" evidence="2">
    <location>
        <position position="97"/>
    </location>
</feature>
<keyword evidence="1" id="KW-0812">Transmembrane</keyword>
<reference evidence="2 3" key="1">
    <citation type="journal article" date="2020" name="bioRxiv">
        <title>Sequence and annotation of 42 cannabis genomes reveals extensive copy number variation in cannabinoid synthesis and pathogen resistance genes.</title>
        <authorList>
            <person name="Mckernan K.J."/>
            <person name="Helbert Y."/>
            <person name="Kane L.T."/>
            <person name="Ebling H."/>
            <person name="Zhang L."/>
            <person name="Liu B."/>
            <person name="Eaton Z."/>
            <person name="Mclaughlin S."/>
            <person name="Kingan S."/>
            <person name="Baybayan P."/>
            <person name="Concepcion G."/>
            <person name="Jordan M."/>
            <person name="Riva A."/>
            <person name="Barbazuk W."/>
            <person name="Harkins T."/>
        </authorList>
    </citation>
    <scope>NUCLEOTIDE SEQUENCE [LARGE SCALE GENOMIC DNA]</scope>
    <source>
        <strain evidence="3">cv. Jamaican Lion 4</strain>
        <tissue evidence="2">Leaf</tissue>
    </source>
</reference>
<name>A0A7J6F1F3_CANSA</name>
<organism evidence="2 3">
    <name type="scientific">Cannabis sativa</name>
    <name type="common">Hemp</name>
    <name type="synonym">Marijuana</name>
    <dbReference type="NCBI Taxonomy" id="3483"/>
    <lineage>
        <taxon>Eukaryota</taxon>
        <taxon>Viridiplantae</taxon>
        <taxon>Streptophyta</taxon>
        <taxon>Embryophyta</taxon>
        <taxon>Tracheophyta</taxon>
        <taxon>Spermatophyta</taxon>
        <taxon>Magnoliopsida</taxon>
        <taxon>eudicotyledons</taxon>
        <taxon>Gunneridae</taxon>
        <taxon>Pentapetalae</taxon>
        <taxon>rosids</taxon>
        <taxon>fabids</taxon>
        <taxon>Rosales</taxon>
        <taxon>Cannabaceae</taxon>
        <taxon>Cannabis</taxon>
    </lineage>
</organism>
<evidence type="ECO:0000313" key="2">
    <source>
        <dbReference type="EMBL" id="KAF4364541.1"/>
    </source>
</evidence>
<proteinExistence type="predicted"/>
<keyword evidence="1" id="KW-0472">Membrane</keyword>
<dbReference type="AlphaFoldDB" id="A0A7J6F1F3"/>
<gene>
    <name evidence="2" type="ORF">G4B88_012123</name>
</gene>
<feature type="transmembrane region" description="Helical" evidence="1">
    <location>
        <begin position="40"/>
        <end position="60"/>
    </location>
</feature>
<dbReference type="Proteomes" id="UP000583929">
    <property type="component" value="Unassembled WGS sequence"/>
</dbReference>
<evidence type="ECO:0000256" key="1">
    <source>
        <dbReference type="SAM" id="Phobius"/>
    </source>
</evidence>
<accession>A0A7J6F1F3</accession>
<dbReference type="EMBL" id="JAATIQ010000281">
    <property type="protein sequence ID" value="KAF4364541.1"/>
    <property type="molecule type" value="Genomic_DNA"/>
</dbReference>
<protein>
    <submittedName>
        <fullName evidence="2">Uncharacterized protein</fullName>
    </submittedName>
</protein>